<keyword evidence="3 14" id="KW-0245">EGF-like domain</keyword>
<evidence type="ECO:0000256" key="5">
    <source>
        <dbReference type="ARBA" id="ARBA00022692"/>
    </source>
</evidence>
<dbReference type="EMBL" id="CM027684">
    <property type="protein sequence ID" value="KAG0529103.1"/>
    <property type="molecule type" value="Genomic_DNA"/>
</dbReference>
<dbReference type="InterPro" id="IPR008271">
    <property type="entry name" value="Ser/Thr_kinase_AS"/>
</dbReference>
<evidence type="ECO:0000256" key="2">
    <source>
        <dbReference type="ARBA" id="ARBA00022527"/>
    </source>
</evidence>
<evidence type="ECO:0000256" key="15">
    <source>
        <dbReference type="PROSITE-ProRule" id="PRU10141"/>
    </source>
</evidence>
<dbReference type="GO" id="GO:0030247">
    <property type="term" value="F:polysaccharide binding"/>
    <property type="evidence" value="ECO:0007669"/>
    <property type="project" value="InterPro"/>
</dbReference>
<dbReference type="Gene3D" id="1.10.510.10">
    <property type="entry name" value="Transferase(Phosphotransferase) domain 1"/>
    <property type="match status" value="1"/>
</dbReference>
<keyword evidence="2" id="KW-0723">Serine/threonine-protein kinase</keyword>
<feature type="domain" description="Protein kinase" evidence="17">
    <location>
        <begin position="370"/>
        <end position="642"/>
    </location>
</feature>
<evidence type="ECO:0000313" key="19">
    <source>
        <dbReference type="EMBL" id="KAG0529103.1"/>
    </source>
</evidence>
<dbReference type="SMART" id="SM00220">
    <property type="entry name" value="S_TKc"/>
    <property type="match status" value="1"/>
</dbReference>
<dbReference type="PROSITE" id="PS00108">
    <property type="entry name" value="PROTEIN_KINASE_ST"/>
    <property type="match status" value="1"/>
</dbReference>
<keyword evidence="11" id="KW-0472">Membrane</keyword>
<evidence type="ECO:0000256" key="3">
    <source>
        <dbReference type="ARBA" id="ARBA00022536"/>
    </source>
</evidence>
<evidence type="ECO:0000256" key="13">
    <source>
        <dbReference type="ARBA" id="ARBA00023180"/>
    </source>
</evidence>
<dbReference type="InterPro" id="IPR045274">
    <property type="entry name" value="WAK-like"/>
</dbReference>
<dbReference type="GO" id="GO:0004674">
    <property type="term" value="F:protein serine/threonine kinase activity"/>
    <property type="evidence" value="ECO:0007669"/>
    <property type="project" value="UniProtKB-KW"/>
</dbReference>
<dbReference type="InterPro" id="IPR011009">
    <property type="entry name" value="Kinase-like_dom_sf"/>
</dbReference>
<dbReference type="FunFam" id="1.10.510.10:FF:000084">
    <property type="entry name" value="Wall-associated receptor kinase 2"/>
    <property type="match status" value="1"/>
</dbReference>
<keyword evidence="4" id="KW-0808">Transferase</keyword>
<dbReference type="Pfam" id="PF13947">
    <property type="entry name" value="GUB_WAK_bind"/>
    <property type="match status" value="1"/>
</dbReference>
<evidence type="ECO:0000256" key="1">
    <source>
        <dbReference type="ARBA" id="ARBA00004479"/>
    </source>
</evidence>
<protein>
    <recommendedName>
        <fullName evidence="21">Protein kinase domain-containing protein</fullName>
    </recommendedName>
</protein>
<gene>
    <name evidence="19" type="ORF">BDA96_05G069600</name>
</gene>
<dbReference type="PROSITE" id="PS00107">
    <property type="entry name" value="PROTEIN_KINASE_ATP"/>
    <property type="match status" value="1"/>
</dbReference>
<accession>A0A921QVD7</accession>
<dbReference type="InterPro" id="IPR018097">
    <property type="entry name" value="EGF_Ca-bd_CS"/>
</dbReference>
<dbReference type="FunFam" id="3.30.200.20:FF:000043">
    <property type="entry name" value="Wall-associated receptor kinase 2"/>
    <property type="match status" value="1"/>
</dbReference>
<dbReference type="InterPro" id="IPR025287">
    <property type="entry name" value="WAK_GUB"/>
</dbReference>
<comment type="caution">
    <text evidence="19">The sequence shown here is derived from an EMBL/GenBank/DDBJ whole genome shotgun (WGS) entry which is preliminary data.</text>
</comment>
<dbReference type="InterPro" id="IPR017441">
    <property type="entry name" value="Protein_kinase_ATP_BS"/>
</dbReference>
<dbReference type="InterPro" id="IPR000719">
    <property type="entry name" value="Prot_kinase_dom"/>
</dbReference>
<dbReference type="PROSITE" id="PS50026">
    <property type="entry name" value="EGF_3"/>
    <property type="match status" value="2"/>
</dbReference>
<dbReference type="InterPro" id="IPR000742">
    <property type="entry name" value="EGF"/>
</dbReference>
<dbReference type="GO" id="GO:0016020">
    <property type="term" value="C:membrane"/>
    <property type="evidence" value="ECO:0007669"/>
    <property type="project" value="UniProtKB-SubCell"/>
</dbReference>
<dbReference type="InterPro" id="IPR000152">
    <property type="entry name" value="EGF-type_Asp/Asn_hydroxyl_site"/>
</dbReference>
<proteinExistence type="predicted"/>
<keyword evidence="9 15" id="KW-0067">ATP-binding</keyword>
<dbReference type="Pfam" id="PF07714">
    <property type="entry name" value="PK_Tyr_Ser-Thr"/>
    <property type="match status" value="1"/>
</dbReference>
<dbReference type="InterPro" id="IPR001881">
    <property type="entry name" value="EGF-like_Ca-bd_dom"/>
</dbReference>
<dbReference type="PROSITE" id="PS01187">
    <property type="entry name" value="EGF_CA"/>
    <property type="match status" value="1"/>
</dbReference>
<dbReference type="PROSITE" id="PS50011">
    <property type="entry name" value="PROTEIN_KINASE_DOM"/>
    <property type="match status" value="1"/>
</dbReference>
<evidence type="ECO:0000256" key="9">
    <source>
        <dbReference type="ARBA" id="ARBA00022840"/>
    </source>
</evidence>
<evidence type="ECO:0000256" key="8">
    <source>
        <dbReference type="ARBA" id="ARBA00022777"/>
    </source>
</evidence>
<evidence type="ECO:0000256" key="11">
    <source>
        <dbReference type="ARBA" id="ARBA00023136"/>
    </source>
</evidence>
<evidence type="ECO:0000256" key="4">
    <source>
        <dbReference type="ARBA" id="ARBA00022679"/>
    </source>
</evidence>
<dbReference type="SUPFAM" id="SSF56112">
    <property type="entry name" value="Protein kinase-like (PK-like)"/>
    <property type="match status" value="1"/>
</dbReference>
<organism evidence="19 20">
    <name type="scientific">Sorghum bicolor</name>
    <name type="common">Sorghum</name>
    <name type="synonym">Sorghum vulgare</name>
    <dbReference type="NCBI Taxonomy" id="4558"/>
    <lineage>
        <taxon>Eukaryota</taxon>
        <taxon>Viridiplantae</taxon>
        <taxon>Streptophyta</taxon>
        <taxon>Embryophyta</taxon>
        <taxon>Tracheophyta</taxon>
        <taxon>Spermatophyta</taxon>
        <taxon>Magnoliopsida</taxon>
        <taxon>Liliopsida</taxon>
        <taxon>Poales</taxon>
        <taxon>Poaceae</taxon>
        <taxon>PACMAD clade</taxon>
        <taxon>Panicoideae</taxon>
        <taxon>Andropogonodae</taxon>
        <taxon>Andropogoneae</taxon>
        <taxon>Sorghinae</taxon>
        <taxon>Sorghum</taxon>
    </lineage>
</organism>
<keyword evidence="6" id="KW-0732">Signal</keyword>
<dbReference type="Gene3D" id="3.30.200.20">
    <property type="entry name" value="Phosphorylase Kinase, domain 1"/>
    <property type="match status" value="1"/>
</dbReference>
<name>A0A921QVD7_SORBI</name>
<feature type="region of interest" description="Disordered" evidence="16">
    <location>
        <begin position="661"/>
        <end position="700"/>
    </location>
</feature>
<evidence type="ECO:0000256" key="16">
    <source>
        <dbReference type="SAM" id="MobiDB-lite"/>
    </source>
</evidence>
<reference evidence="19" key="1">
    <citation type="journal article" date="2019" name="BMC Genomics">
        <title>A new reference genome for Sorghum bicolor reveals high levels of sequence similarity between sweet and grain genotypes: implications for the genetics of sugar metabolism.</title>
        <authorList>
            <person name="Cooper E.A."/>
            <person name="Brenton Z.W."/>
            <person name="Flinn B.S."/>
            <person name="Jenkins J."/>
            <person name="Shu S."/>
            <person name="Flowers D."/>
            <person name="Luo F."/>
            <person name="Wang Y."/>
            <person name="Xia P."/>
            <person name="Barry K."/>
            <person name="Daum C."/>
            <person name="Lipzen A."/>
            <person name="Yoshinaga Y."/>
            <person name="Schmutz J."/>
            <person name="Saski C."/>
            <person name="Vermerris W."/>
            <person name="Kresovich S."/>
        </authorList>
    </citation>
    <scope>NUCLEOTIDE SEQUENCE</scope>
</reference>
<keyword evidence="12" id="KW-1015">Disulfide bond</keyword>
<dbReference type="PANTHER" id="PTHR27005:SF286">
    <property type="entry name" value="PROTEIN KINASE DOMAIN-CONTAINING PROTEIN"/>
    <property type="match status" value="1"/>
</dbReference>
<feature type="domain" description="EGF-like" evidence="18">
    <location>
        <begin position="257"/>
        <end position="300"/>
    </location>
</feature>
<reference evidence="19" key="2">
    <citation type="submission" date="2020-10" db="EMBL/GenBank/DDBJ databases">
        <authorList>
            <person name="Cooper E.A."/>
            <person name="Brenton Z.W."/>
            <person name="Flinn B.S."/>
            <person name="Jenkins J."/>
            <person name="Shu S."/>
            <person name="Flowers D."/>
            <person name="Luo F."/>
            <person name="Wang Y."/>
            <person name="Xia P."/>
            <person name="Barry K."/>
            <person name="Daum C."/>
            <person name="Lipzen A."/>
            <person name="Yoshinaga Y."/>
            <person name="Schmutz J."/>
            <person name="Saski C."/>
            <person name="Vermerris W."/>
            <person name="Kresovich S."/>
        </authorList>
    </citation>
    <scope>NUCLEOTIDE SEQUENCE</scope>
</reference>
<keyword evidence="7 15" id="KW-0547">Nucleotide-binding</keyword>
<evidence type="ECO:0000256" key="10">
    <source>
        <dbReference type="ARBA" id="ARBA00022989"/>
    </source>
</evidence>
<dbReference type="PROSITE" id="PS00010">
    <property type="entry name" value="ASX_HYDROXYL"/>
    <property type="match status" value="1"/>
</dbReference>
<dbReference type="CDD" id="cd00054">
    <property type="entry name" value="EGF_CA"/>
    <property type="match status" value="1"/>
</dbReference>
<dbReference type="AlphaFoldDB" id="A0A921QVD7"/>
<evidence type="ECO:0000256" key="12">
    <source>
        <dbReference type="ARBA" id="ARBA00023157"/>
    </source>
</evidence>
<dbReference type="InterPro" id="IPR001245">
    <property type="entry name" value="Ser-Thr/Tyr_kinase_cat_dom"/>
</dbReference>
<evidence type="ECO:0000256" key="6">
    <source>
        <dbReference type="ARBA" id="ARBA00022729"/>
    </source>
</evidence>
<dbReference type="GO" id="GO:0007166">
    <property type="term" value="P:cell surface receptor signaling pathway"/>
    <property type="evidence" value="ECO:0007669"/>
    <property type="project" value="InterPro"/>
</dbReference>
<dbReference type="GO" id="GO:0005509">
    <property type="term" value="F:calcium ion binding"/>
    <property type="evidence" value="ECO:0007669"/>
    <property type="project" value="InterPro"/>
</dbReference>
<comment type="caution">
    <text evidence="14">Lacks conserved residue(s) required for the propagation of feature annotation.</text>
</comment>
<dbReference type="SUPFAM" id="SSF57196">
    <property type="entry name" value="EGF/Laminin"/>
    <property type="match status" value="2"/>
</dbReference>
<feature type="compositionally biased region" description="Polar residues" evidence="16">
    <location>
        <begin position="670"/>
        <end position="680"/>
    </location>
</feature>
<sequence length="700" mass="76932">MRIHVDECKLVGEDRVCFGVCTNTIGSYHCWCPQGTYGQPDVQGGCVDYNFNKGTRGCNTTCGDVHVPYPFGFGPSRCYWPRFNLTCDTSHNPPRLLLHDNGNDNGTGTSTLEVVHISLRKSTVHVIHHGAGWLPDFVNGSTSCTGWLPFVSRIDIGEPYLLSTRNELVVLSGWDVRATLYGEYSSNISIGDDDSVIISRADCSPVGDNGSPVPTPSSHRGYCTGHDGCCHAPIPAGRTPKEQGLSVPAADKSAKCPGDVVSRLCKSDNSNCRQEINDGGFTCHCSKGYDGNPYIADGCQDIDECNIPSIRQSCLGGYCNNLPGHYECRCPRGTHGNASEPQGCVTNSATDIAERMIIPLDELAKATDNFNKAREIGGGGHGTVYKGILLDLNVVAIKKSKITLQKEIDEFINEVAILSQINHKNVVKLFGCCLETEVPLLVYEFIPNGTLDQHLHIEEPKRSLSWSNRLRIATEISTSLAYLHSSVSIPIIHRDIKSANILLDATMTSKISDFGASRYIPVDNKGLTTRIQGTFGYLDPECFNTGRLNEKSDVYSFGVILVELLTRKKPTCSHLSNEYGGLVPHFLNLLASRNLDQIMDPQVLEEGGTEVQQVVTLAASCINIRGEERPTMRQVELALEGLQQGSNKKYKKNDMVAEEFENRSIGGNYPSRTSEGQRVQESSRRYSLEQEMMMSARYPR</sequence>
<keyword evidence="8" id="KW-0418">Kinase</keyword>
<evidence type="ECO:0000259" key="17">
    <source>
        <dbReference type="PROSITE" id="PS50011"/>
    </source>
</evidence>
<evidence type="ECO:0000256" key="14">
    <source>
        <dbReference type="PROSITE-ProRule" id="PRU00076"/>
    </source>
</evidence>
<dbReference type="InterPro" id="IPR049883">
    <property type="entry name" value="NOTCH1_EGF-like"/>
</dbReference>
<dbReference type="Pfam" id="PF07645">
    <property type="entry name" value="EGF_CA"/>
    <property type="match status" value="2"/>
</dbReference>
<feature type="binding site" evidence="15">
    <location>
        <position position="399"/>
    </location>
    <ligand>
        <name>ATP</name>
        <dbReference type="ChEBI" id="CHEBI:30616"/>
    </ligand>
</feature>
<dbReference type="SMART" id="SM00181">
    <property type="entry name" value="EGF"/>
    <property type="match status" value="3"/>
</dbReference>
<feature type="domain" description="EGF-like" evidence="18">
    <location>
        <begin position="301"/>
        <end position="340"/>
    </location>
</feature>
<evidence type="ECO:0000256" key="7">
    <source>
        <dbReference type="ARBA" id="ARBA00022741"/>
    </source>
</evidence>
<keyword evidence="10" id="KW-1133">Transmembrane helix</keyword>
<dbReference type="Gene3D" id="2.10.25.10">
    <property type="entry name" value="Laminin"/>
    <property type="match status" value="2"/>
</dbReference>
<comment type="subcellular location">
    <subcellularLocation>
        <location evidence="1">Membrane</location>
        <topology evidence="1">Single-pass type I membrane protein</topology>
    </subcellularLocation>
</comment>
<keyword evidence="5" id="KW-0812">Transmembrane</keyword>
<dbReference type="Proteomes" id="UP000807115">
    <property type="component" value="Chromosome 5"/>
</dbReference>
<evidence type="ECO:0000313" key="20">
    <source>
        <dbReference type="Proteomes" id="UP000807115"/>
    </source>
</evidence>
<dbReference type="SMART" id="SM00179">
    <property type="entry name" value="EGF_CA"/>
    <property type="match status" value="2"/>
</dbReference>
<evidence type="ECO:0000259" key="18">
    <source>
        <dbReference type="PROSITE" id="PS50026"/>
    </source>
</evidence>
<dbReference type="GO" id="GO:0005524">
    <property type="term" value="F:ATP binding"/>
    <property type="evidence" value="ECO:0007669"/>
    <property type="project" value="UniProtKB-UniRule"/>
</dbReference>
<dbReference type="PANTHER" id="PTHR27005">
    <property type="entry name" value="WALL-ASSOCIATED RECEPTOR KINASE-LIKE 21"/>
    <property type="match status" value="1"/>
</dbReference>
<evidence type="ECO:0008006" key="21">
    <source>
        <dbReference type="Google" id="ProtNLM"/>
    </source>
</evidence>
<keyword evidence="13" id="KW-0325">Glycoprotein</keyword>